<accession>A0A367ZIH1</accession>
<comment type="caution">
    <text evidence="8">The sequence shown here is derived from an EMBL/GenBank/DDBJ whole genome shotgun (WGS) entry which is preliminary data.</text>
</comment>
<feature type="transmembrane region" description="Helical" evidence="6">
    <location>
        <begin position="32"/>
        <end position="50"/>
    </location>
</feature>
<feature type="transmembrane region" description="Helical" evidence="6">
    <location>
        <begin position="417"/>
        <end position="436"/>
    </location>
</feature>
<evidence type="ECO:0000256" key="3">
    <source>
        <dbReference type="ARBA" id="ARBA00022989"/>
    </source>
</evidence>
<dbReference type="InterPro" id="IPR011990">
    <property type="entry name" value="TPR-like_helical_dom_sf"/>
</dbReference>
<feature type="compositionally biased region" description="Pro residues" evidence="5">
    <location>
        <begin position="744"/>
        <end position="756"/>
    </location>
</feature>
<feature type="transmembrane region" description="Helical" evidence="6">
    <location>
        <begin position="331"/>
        <end position="351"/>
    </location>
</feature>
<feature type="transmembrane region" description="Helical" evidence="6">
    <location>
        <begin position="242"/>
        <end position="262"/>
    </location>
</feature>
<keyword evidence="4 6" id="KW-0472">Membrane</keyword>
<evidence type="ECO:0000256" key="5">
    <source>
        <dbReference type="SAM" id="MobiDB-lite"/>
    </source>
</evidence>
<gene>
    <name evidence="8" type="ORF">OZSIB_2054</name>
</gene>
<dbReference type="EMBL" id="QOQW01000031">
    <property type="protein sequence ID" value="RCK77895.1"/>
    <property type="molecule type" value="Genomic_DNA"/>
</dbReference>
<feature type="transmembrane region" description="Helical" evidence="6">
    <location>
        <begin position="7"/>
        <end position="26"/>
    </location>
</feature>
<feature type="region of interest" description="Disordered" evidence="5">
    <location>
        <begin position="638"/>
        <end position="682"/>
    </location>
</feature>
<evidence type="ECO:0000256" key="2">
    <source>
        <dbReference type="ARBA" id="ARBA00022692"/>
    </source>
</evidence>
<organism evidence="8 9">
    <name type="scientific">Candidatus Ozemobacter sibiricus</name>
    <dbReference type="NCBI Taxonomy" id="2268124"/>
    <lineage>
        <taxon>Bacteria</taxon>
        <taxon>Candidatus Ozemobacteria</taxon>
        <taxon>Candidatus Ozemobacterales</taxon>
        <taxon>Candidatus Ozemobacteraceae</taxon>
        <taxon>Candidatus Ozemobacter</taxon>
    </lineage>
</organism>
<sequence length="764" mass="79736">MEERIRRWAAFWPAWLVLAVPFLYFWSEPFTVAVHQAVAVPLFFLLAMGGSAVRPGTAASGWFFRACLAWLALLGLSAVRSVDPTISVPFFLKVIGLAAIAGSIRWLGDDRQIGPPLFAAAALAGVLHGWQARLEYLEAAPIPASWVDPEMKGLIPTRCAGLFSDPNIFGAYLAALLPFTLGGIFANATHPWRPYAFGAGFFGAAVGLLTTFSRTGYLAGLLSVAVFLIVRRPERRLTVGMKVFLAATALVGLVFLMGPFRYRLLSIANPSDMTTSQRALINRGIWRALDRIPLTGFGLHTFSMVYPQFRIVGGDYPFNAHNEFLHTLVEAGPLAMVALAVLCGLLGWQIVRLWRQPGAETGEVAAAGAAAWAGLALQNLGGFSARIFPTAVLIAVATGLVVRSMSGRRGTAAAMPLPSAMVRVMAGLGLIIYLVLTFRHLHVQLRIEQAQAALQAGRPAEARHLLEGIIGGTADHPGVVALLARLDEQGGDLAGAQARWAEAARLNPQEAVFWAEQSRLAARTGQGDPLALMERAVALDPASELYRLQMARLLAGAGRPLEALVQLDEALRTSPNYDEVYTTYQAVKEYRRELLGAAAALGASDSPDLGGPLATSAADRLFRMEPWSSAPIAATGVTGPGSAAVTASGRTTAGVGTTAPRAVGEPIRPVAQQGNGLGWPAPPAGAAIGSTVGSAGDGVAEAADAAGQAGQAGQAADAAGQAAGQAAADAMASATAGAAGPLATQPPLPPVIPPAQAPLSGDRR</sequence>
<dbReference type="Gene3D" id="1.25.40.10">
    <property type="entry name" value="Tetratricopeptide repeat domain"/>
    <property type="match status" value="1"/>
</dbReference>
<keyword evidence="3 6" id="KW-1133">Transmembrane helix</keyword>
<dbReference type="PANTHER" id="PTHR37422:SF13">
    <property type="entry name" value="LIPOPOLYSACCHARIDE BIOSYNTHESIS PROTEIN PA4999-RELATED"/>
    <property type="match status" value="1"/>
</dbReference>
<dbReference type="Proteomes" id="UP000252355">
    <property type="component" value="Unassembled WGS sequence"/>
</dbReference>
<evidence type="ECO:0000313" key="9">
    <source>
        <dbReference type="Proteomes" id="UP000252355"/>
    </source>
</evidence>
<dbReference type="GO" id="GO:0016020">
    <property type="term" value="C:membrane"/>
    <property type="evidence" value="ECO:0007669"/>
    <property type="project" value="UniProtKB-SubCell"/>
</dbReference>
<feature type="region of interest" description="Disordered" evidence="5">
    <location>
        <begin position="719"/>
        <end position="764"/>
    </location>
</feature>
<evidence type="ECO:0000256" key="4">
    <source>
        <dbReference type="ARBA" id="ARBA00023136"/>
    </source>
</evidence>
<dbReference type="PANTHER" id="PTHR37422">
    <property type="entry name" value="TEICHURONIC ACID BIOSYNTHESIS PROTEIN TUAE"/>
    <property type="match status" value="1"/>
</dbReference>
<evidence type="ECO:0000256" key="6">
    <source>
        <dbReference type="SAM" id="Phobius"/>
    </source>
</evidence>
<evidence type="ECO:0000256" key="1">
    <source>
        <dbReference type="ARBA" id="ARBA00004141"/>
    </source>
</evidence>
<protein>
    <submittedName>
        <fullName evidence="8">O-antigen polymerase family protein</fullName>
    </submittedName>
</protein>
<feature type="transmembrane region" description="Helical" evidence="6">
    <location>
        <begin position="387"/>
        <end position="405"/>
    </location>
</feature>
<dbReference type="AlphaFoldDB" id="A0A367ZIH1"/>
<dbReference type="InterPro" id="IPR007016">
    <property type="entry name" value="O-antigen_ligase-rel_domated"/>
</dbReference>
<reference evidence="8 9" key="1">
    <citation type="submission" date="2018-05" db="EMBL/GenBank/DDBJ databases">
        <title>A metagenomic window into the 2 km-deep terrestrial subsurface aquifer revealed taxonomically and functionally diverse microbial community comprising novel uncultured bacterial lineages.</title>
        <authorList>
            <person name="Kadnikov V.V."/>
            <person name="Mardanov A.V."/>
            <person name="Beletsky A.V."/>
            <person name="Banks D."/>
            <person name="Pimenov N.V."/>
            <person name="Frank Y.A."/>
            <person name="Karnachuk O.V."/>
            <person name="Ravin N.V."/>
        </authorList>
    </citation>
    <scope>NUCLEOTIDE SEQUENCE [LARGE SCALE GENOMIC DNA]</scope>
    <source>
        <strain evidence="8">BY5</strain>
    </source>
</reference>
<evidence type="ECO:0000259" key="7">
    <source>
        <dbReference type="Pfam" id="PF04932"/>
    </source>
</evidence>
<feature type="transmembrane region" description="Helical" evidence="6">
    <location>
        <begin position="168"/>
        <end position="189"/>
    </location>
</feature>
<keyword evidence="2 6" id="KW-0812">Transmembrane</keyword>
<feature type="domain" description="O-antigen ligase-related" evidence="7">
    <location>
        <begin position="200"/>
        <end position="339"/>
    </location>
</feature>
<proteinExistence type="predicted"/>
<feature type="transmembrane region" description="Helical" evidence="6">
    <location>
        <begin position="62"/>
        <end position="80"/>
    </location>
</feature>
<dbReference type="Pfam" id="PF14559">
    <property type="entry name" value="TPR_19"/>
    <property type="match status" value="1"/>
</dbReference>
<name>A0A367ZIH1_9BACT</name>
<feature type="transmembrane region" description="Helical" evidence="6">
    <location>
        <begin position="86"/>
        <end position="107"/>
    </location>
</feature>
<feature type="transmembrane region" description="Helical" evidence="6">
    <location>
        <begin position="201"/>
        <end position="230"/>
    </location>
</feature>
<comment type="subcellular location">
    <subcellularLocation>
        <location evidence="1">Membrane</location>
        <topology evidence="1">Multi-pass membrane protein</topology>
    </subcellularLocation>
</comment>
<feature type="compositionally biased region" description="Low complexity" evidence="5">
    <location>
        <begin position="719"/>
        <end position="743"/>
    </location>
</feature>
<evidence type="ECO:0000313" key="8">
    <source>
        <dbReference type="EMBL" id="RCK77895.1"/>
    </source>
</evidence>
<dbReference type="SUPFAM" id="SSF48452">
    <property type="entry name" value="TPR-like"/>
    <property type="match status" value="1"/>
</dbReference>
<dbReference type="InterPro" id="IPR051533">
    <property type="entry name" value="WaaL-like"/>
</dbReference>
<dbReference type="Pfam" id="PF04932">
    <property type="entry name" value="Wzy_C"/>
    <property type="match status" value="1"/>
</dbReference>